<dbReference type="SUPFAM" id="SSF56935">
    <property type="entry name" value="Porins"/>
    <property type="match status" value="1"/>
</dbReference>
<evidence type="ECO:0000256" key="2">
    <source>
        <dbReference type="ARBA" id="ARBA00022448"/>
    </source>
</evidence>
<evidence type="ECO:0000256" key="8">
    <source>
        <dbReference type="ARBA" id="ARBA00023170"/>
    </source>
</evidence>
<keyword evidence="6 11" id="KW-0798">TonB box</keyword>
<dbReference type="InterPro" id="IPR023996">
    <property type="entry name" value="TonB-dep_OMP_SusC/RagA"/>
</dbReference>
<evidence type="ECO:0000313" key="17">
    <source>
        <dbReference type="Proteomes" id="UP000003586"/>
    </source>
</evidence>
<keyword evidence="2 10" id="KW-0813">Transport</keyword>
<evidence type="ECO:0000256" key="5">
    <source>
        <dbReference type="ARBA" id="ARBA00022729"/>
    </source>
</evidence>
<evidence type="ECO:0000256" key="13">
    <source>
        <dbReference type="SAM" id="Phobius"/>
    </source>
</evidence>
<dbReference type="PROSITE" id="PS52016">
    <property type="entry name" value="TONB_DEPENDENT_REC_3"/>
    <property type="match status" value="1"/>
</dbReference>
<dbReference type="GO" id="GO:0009279">
    <property type="term" value="C:cell outer membrane"/>
    <property type="evidence" value="ECO:0007669"/>
    <property type="project" value="UniProtKB-SubCell"/>
</dbReference>
<keyword evidence="13" id="KW-1133">Transmembrane helix</keyword>
<keyword evidence="8" id="KW-0675">Receptor</keyword>
<evidence type="ECO:0000256" key="9">
    <source>
        <dbReference type="ARBA" id="ARBA00023237"/>
    </source>
</evidence>
<evidence type="ECO:0000256" key="12">
    <source>
        <dbReference type="SAM" id="MobiDB-lite"/>
    </source>
</evidence>
<dbReference type="NCBIfam" id="TIGR04057">
    <property type="entry name" value="SusC_RagA_signa"/>
    <property type="match status" value="1"/>
</dbReference>
<evidence type="ECO:0000259" key="14">
    <source>
        <dbReference type="Pfam" id="PF00593"/>
    </source>
</evidence>
<feature type="transmembrane region" description="Helical" evidence="13">
    <location>
        <begin position="12"/>
        <end position="31"/>
    </location>
</feature>
<dbReference type="Pfam" id="PF07715">
    <property type="entry name" value="Plug"/>
    <property type="match status" value="1"/>
</dbReference>
<dbReference type="Gene3D" id="2.170.130.10">
    <property type="entry name" value="TonB-dependent receptor, plug domain"/>
    <property type="match status" value="1"/>
</dbReference>
<sequence>MKDYCKKSGETLTRIIAFCFFLFCCSGILYAQDINVTGKVTDSKGNPVSGVSVIVKGTSTGANTNAEGRYTIRVSGNNAVLEFSSVGYVQKEETVGTKKTVDVVLFEATTDLNDVIVIGYGTQKKRDVTGAITSISAKQIEERQAVNIADALQGQAAGLLVINNSGEPGAESSVTIRGGSTFSSAGNEPLYVIDGVVGANGNNINPNDIQSIEILKDAASSAIYGSRAANGVIIITTKKGVEGKPRIDFRYLRNYGFLAHKLRQANASEVRLFRQKQSPNSSTAGTSADSLNPGFNADNDYQDALTRMAKKDQADLGISGGSKNMNYYANVRYVNDQGLILNSWGKQIQARTNLDFSPSEKFKFITRYQFGYRKRNNINEGNTINQTFQRPTNFTLYYPDGSLTGYVSGRRNPLSVALYEVNLEDQYNGQLFNEIQYSILKNLRFTTNFTFLFDQGHDLYFSPKILSSNNPLTNNGSEEFDRSTEWQYQAYLNYDARMGKDHSVNATAGFSAEKSQRNATSTDARNYATESIISINSAQIILPAEFTASGNSLASVFGRLGYSYKGRYTVNGSVRYDGSSRFGKDNSWGLFPTVGVGWRFSDEAFMQSTKSILSDGRFRFSYGKVGNERIGNYDALLRYGFGDYYNGVSGVAFGNSFGNPRLAWESLIQANAGLDLSFLKNRITVAIDYYDKTTKDLLYNRPLPRETGFNSVRVNLGSIQTKGFEFQINGTVISKKDFNWNVIANYSTYKGVVKSLYNHESFVSGNASDGGNAGWLIREGGQLGDFYGWKSLGVYAYDQSNAYNDNWEQLTPVFDGSGQFTGYTYKGQPYTGVVHSVYGRGSKLRGGDVIFDNITKDSVIDDNDRQILGNAQPKFFAAIINTFTYKQFSLSFTFNTTWGNKIYNNAAQTLDNYGTTHIIPRPQTIYDAWFKPGDITNVPEVSRRQTTGNMRMSDRFLEDGSFIRLSYARLTYSIKPQWAKKIFTKGASVYAYGSNILTWTNYSWFDPEFPSNDPLQMGQDNGRYPRRREIGLGVNLNF</sequence>
<dbReference type="PANTHER" id="PTHR30069">
    <property type="entry name" value="TONB-DEPENDENT OUTER MEMBRANE RECEPTOR"/>
    <property type="match status" value="1"/>
</dbReference>
<dbReference type="STRING" id="929713.NIASO_10905"/>
<keyword evidence="4 10" id="KW-0812">Transmembrane</keyword>
<reference evidence="16 17" key="1">
    <citation type="submission" date="2013-12" db="EMBL/GenBank/DDBJ databases">
        <authorList>
            <consortium name="DOE Joint Genome Institute"/>
            <person name="Eisen J."/>
            <person name="Huntemann M."/>
            <person name="Han J."/>
            <person name="Chen A."/>
            <person name="Kyrpides N."/>
            <person name="Mavromatis K."/>
            <person name="Markowitz V."/>
            <person name="Palaniappan K."/>
            <person name="Ivanova N."/>
            <person name="Schaumberg A."/>
            <person name="Pati A."/>
            <person name="Liolios K."/>
            <person name="Nordberg H.P."/>
            <person name="Cantor M.N."/>
            <person name="Hua S.X."/>
            <person name="Woyke T."/>
        </authorList>
    </citation>
    <scope>NUCLEOTIDE SEQUENCE [LARGE SCALE GENOMIC DNA]</scope>
    <source>
        <strain evidence="17">DSM 19437</strain>
    </source>
</reference>
<dbReference type="HOGENOM" id="CLU_004317_0_2_10"/>
<dbReference type="InterPro" id="IPR037066">
    <property type="entry name" value="Plug_dom_sf"/>
</dbReference>
<comment type="similarity">
    <text evidence="10 11">Belongs to the TonB-dependent receptor family.</text>
</comment>
<comment type="subcellular location">
    <subcellularLocation>
        <location evidence="1 10">Cell outer membrane</location>
        <topology evidence="1 10">Multi-pass membrane protein</topology>
    </subcellularLocation>
</comment>
<keyword evidence="5" id="KW-0732">Signal</keyword>
<dbReference type="GO" id="GO:0044718">
    <property type="term" value="P:siderophore transmembrane transport"/>
    <property type="evidence" value="ECO:0007669"/>
    <property type="project" value="TreeGrafter"/>
</dbReference>
<dbReference type="AlphaFoldDB" id="W0F217"/>
<evidence type="ECO:0000256" key="1">
    <source>
        <dbReference type="ARBA" id="ARBA00004571"/>
    </source>
</evidence>
<dbReference type="InterPro" id="IPR023997">
    <property type="entry name" value="TonB-dep_OMP_SusC/RagA_CS"/>
</dbReference>
<evidence type="ECO:0000256" key="6">
    <source>
        <dbReference type="ARBA" id="ARBA00023077"/>
    </source>
</evidence>
<dbReference type="Gene3D" id="2.40.170.20">
    <property type="entry name" value="TonB-dependent receptor, beta-barrel domain"/>
    <property type="match status" value="1"/>
</dbReference>
<keyword evidence="9 10" id="KW-0998">Cell outer membrane</keyword>
<evidence type="ECO:0000256" key="11">
    <source>
        <dbReference type="RuleBase" id="RU003357"/>
    </source>
</evidence>
<keyword evidence="3 10" id="KW-1134">Transmembrane beta strand</keyword>
<dbReference type="EMBL" id="CP007035">
    <property type="protein sequence ID" value="AHF15529.1"/>
    <property type="molecule type" value="Genomic_DNA"/>
</dbReference>
<feature type="domain" description="TonB-dependent receptor plug" evidence="15">
    <location>
        <begin position="124"/>
        <end position="232"/>
    </location>
</feature>
<dbReference type="eggNOG" id="COG4206">
    <property type="taxonomic scope" value="Bacteria"/>
</dbReference>
<dbReference type="InterPro" id="IPR039426">
    <property type="entry name" value="TonB-dep_rcpt-like"/>
</dbReference>
<dbReference type="InterPro" id="IPR012910">
    <property type="entry name" value="Plug_dom"/>
</dbReference>
<dbReference type="InterPro" id="IPR036942">
    <property type="entry name" value="Beta-barrel_TonB_sf"/>
</dbReference>
<feature type="region of interest" description="Disordered" evidence="12">
    <location>
        <begin position="273"/>
        <end position="295"/>
    </location>
</feature>
<name>W0F217_9BACT</name>
<evidence type="ECO:0000256" key="7">
    <source>
        <dbReference type="ARBA" id="ARBA00023136"/>
    </source>
</evidence>
<dbReference type="KEGG" id="nso:NIASO_10905"/>
<dbReference type="InterPro" id="IPR008969">
    <property type="entry name" value="CarboxyPept-like_regulatory"/>
</dbReference>
<evidence type="ECO:0000259" key="15">
    <source>
        <dbReference type="Pfam" id="PF07715"/>
    </source>
</evidence>
<dbReference type="OrthoDB" id="9768177at2"/>
<protein>
    <submittedName>
        <fullName evidence="16">TonB-linked outer membrane protein</fullName>
    </submittedName>
</protein>
<dbReference type="RefSeq" id="WP_008585505.1">
    <property type="nucleotide sequence ID" value="NZ_CP007035.1"/>
</dbReference>
<dbReference type="NCBIfam" id="TIGR04056">
    <property type="entry name" value="OMP_RagA_SusC"/>
    <property type="match status" value="1"/>
</dbReference>
<feature type="domain" description="TonB-dependent receptor-like beta-barrel" evidence="14">
    <location>
        <begin position="376"/>
        <end position="808"/>
    </location>
</feature>
<keyword evidence="17" id="KW-1185">Reference proteome</keyword>
<gene>
    <name evidence="16" type="ORF">NIASO_10905</name>
</gene>
<evidence type="ECO:0000313" key="16">
    <source>
        <dbReference type="EMBL" id="AHF15529.1"/>
    </source>
</evidence>
<dbReference type="Gene3D" id="2.60.40.1120">
    <property type="entry name" value="Carboxypeptidase-like, regulatory domain"/>
    <property type="match status" value="1"/>
</dbReference>
<accession>W0F217</accession>
<dbReference type="Proteomes" id="UP000003586">
    <property type="component" value="Chromosome"/>
</dbReference>
<proteinExistence type="inferred from homology"/>
<keyword evidence="7 10" id="KW-0472">Membrane</keyword>
<dbReference type="SUPFAM" id="SSF49464">
    <property type="entry name" value="Carboxypeptidase regulatory domain-like"/>
    <property type="match status" value="1"/>
</dbReference>
<evidence type="ECO:0000256" key="4">
    <source>
        <dbReference type="ARBA" id="ARBA00022692"/>
    </source>
</evidence>
<evidence type="ECO:0000256" key="3">
    <source>
        <dbReference type="ARBA" id="ARBA00022452"/>
    </source>
</evidence>
<evidence type="ECO:0000256" key="10">
    <source>
        <dbReference type="PROSITE-ProRule" id="PRU01360"/>
    </source>
</evidence>
<dbReference type="PANTHER" id="PTHR30069:SF29">
    <property type="entry name" value="HEMOGLOBIN AND HEMOGLOBIN-HAPTOGLOBIN-BINDING PROTEIN 1-RELATED"/>
    <property type="match status" value="1"/>
</dbReference>
<organism evidence="16 17">
    <name type="scientific">Niabella soli DSM 19437</name>
    <dbReference type="NCBI Taxonomy" id="929713"/>
    <lineage>
        <taxon>Bacteria</taxon>
        <taxon>Pseudomonadati</taxon>
        <taxon>Bacteroidota</taxon>
        <taxon>Chitinophagia</taxon>
        <taxon>Chitinophagales</taxon>
        <taxon>Chitinophagaceae</taxon>
        <taxon>Niabella</taxon>
    </lineage>
</organism>
<dbReference type="Pfam" id="PF00593">
    <property type="entry name" value="TonB_dep_Rec_b-barrel"/>
    <property type="match status" value="1"/>
</dbReference>
<dbReference type="Pfam" id="PF13715">
    <property type="entry name" value="CarbopepD_reg_2"/>
    <property type="match status" value="1"/>
</dbReference>
<dbReference type="GO" id="GO:0015344">
    <property type="term" value="F:siderophore uptake transmembrane transporter activity"/>
    <property type="evidence" value="ECO:0007669"/>
    <property type="project" value="TreeGrafter"/>
</dbReference>
<dbReference type="InterPro" id="IPR000531">
    <property type="entry name" value="Beta-barrel_TonB"/>
</dbReference>
<feature type="compositionally biased region" description="Polar residues" evidence="12">
    <location>
        <begin position="275"/>
        <end position="290"/>
    </location>
</feature>